<dbReference type="Proteomes" id="UP001500755">
    <property type="component" value="Unassembled WGS sequence"/>
</dbReference>
<dbReference type="InterPro" id="IPR025870">
    <property type="entry name" value="Glyoxalase-like_dom"/>
</dbReference>
<dbReference type="Pfam" id="PF13468">
    <property type="entry name" value="Glyoxalase_3"/>
    <property type="match status" value="1"/>
</dbReference>
<comment type="caution">
    <text evidence="2">The sequence shown here is derived from an EMBL/GenBank/DDBJ whole genome shotgun (WGS) entry which is preliminary data.</text>
</comment>
<sequence length="232" mass="24548">MSIPAAFDHLVLAVPDLEEGVRRFTELTGVVPTAGGRHPGKGTANYLVGLAPAGWETGDGSDAVGGGGAKALTYLEIIGPDLEQTLPEGTPYSFDVDKLTEMTLRTWAIHPEGFDERLAAAEAAGVDYGFASEMSRTTPDGELLEWRLTQRFPLPAGGTQPFLIDWMDSTHPALTDIGIIRFDSFEVVTPDVPGTRAALEVLGAADTEVVEGSEYRIRATLSGPAGSVSFGD</sequence>
<gene>
    <name evidence="2" type="ORF">GCM10009755_00770</name>
</gene>
<reference evidence="3" key="1">
    <citation type="journal article" date="2019" name="Int. J. Syst. Evol. Microbiol.">
        <title>The Global Catalogue of Microorganisms (GCM) 10K type strain sequencing project: providing services to taxonomists for standard genome sequencing and annotation.</title>
        <authorList>
            <consortium name="The Broad Institute Genomics Platform"/>
            <consortium name="The Broad Institute Genome Sequencing Center for Infectious Disease"/>
            <person name="Wu L."/>
            <person name="Ma J."/>
        </authorList>
    </citation>
    <scope>NUCLEOTIDE SEQUENCE [LARGE SCALE GENOMIC DNA]</scope>
    <source>
        <strain evidence="3">JCM 14546</strain>
    </source>
</reference>
<evidence type="ECO:0000259" key="1">
    <source>
        <dbReference type="Pfam" id="PF13468"/>
    </source>
</evidence>
<dbReference type="RefSeq" id="WP_344305917.1">
    <property type="nucleotide sequence ID" value="NZ_BAAANO010000002.1"/>
</dbReference>
<protein>
    <submittedName>
        <fullName evidence="2">VOC family protein</fullName>
    </submittedName>
</protein>
<evidence type="ECO:0000313" key="3">
    <source>
        <dbReference type="Proteomes" id="UP001500755"/>
    </source>
</evidence>
<evidence type="ECO:0000313" key="2">
    <source>
        <dbReference type="EMBL" id="GAA1997545.1"/>
    </source>
</evidence>
<feature type="domain" description="Glyoxalase-like" evidence="1">
    <location>
        <begin position="7"/>
        <end position="200"/>
    </location>
</feature>
<organism evidence="2 3">
    <name type="scientific">Brevibacterium samyangense</name>
    <dbReference type="NCBI Taxonomy" id="366888"/>
    <lineage>
        <taxon>Bacteria</taxon>
        <taxon>Bacillati</taxon>
        <taxon>Actinomycetota</taxon>
        <taxon>Actinomycetes</taxon>
        <taxon>Micrococcales</taxon>
        <taxon>Brevibacteriaceae</taxon>
        <taxon>Brevibacterium</taxon>
    </lineage>
</organism>
<dbReference type="SUPFAM" id="SSF54593">
    <property type="entry name" value="Glyoxalase/Bleomycin resistance protein/Dihydroxybiphenyl dioxygenase"/>
    <property type="match status" value="1"/>
</dbReference>
<dbReference type="InterPro" id="IPR029068">
    <property type="entry name" value="Glyas_Bleomycin-R_OHBP_Dase"/>
</dbReference>
<keyword evidence="3" id="KW-1185">Reference proteome</keyword>
<name>A0ABP5EJJ5_9MICO</name>
<dbReference type="Gene3D" id="3.10.180.10">
    <property type="entry name" value="2,3-Dihydroxybiphenyl 1,2-Dioxygenase, domain 1"/>
    <property type="match status" value="1"/>
</dbReference>
<accession>A0ABP5EJJ5</accession>
<proteinExistence type="predicted"/>
<dbReference type="EMBL" id="BAAANO010000002">
    <property type="protein sequence ID" value="GAA1997545.1"/>
    <property type="molecule type" value="Genomic_DNA"/>
</dbReference>